<evidence type="ECO:0000313" key="4">
    <source>
        <dbReference type="Proteomes" id="UP001396334"/>
    </source>
</evidence>
<dbReference type="Proteomes" id="UP001396334">
    <property type="component" value="Unassembled WGS sequence"/>
</dbReference>
<dbReference type="PANTHER" id="PTHR43991:SF38">
    <property type="entry name" value="OS02G0721600 PROTEIN"/>
    <property type="match status" value="1"/>
</dbReference>
<dbReference type="InterPro" id="IPR001680">
    <property type="entry name" value="WD40_rpt"/>
</dbReference>
<name>A0ABR1ZZ80_9ROSI</name>
<dbReference type="InterPro" id="IPR011047">
    <property type="entry name" value="Quinoprotein_ADH-like_sf"/>
</dbReference>
<protein>
    <submittedName>
        <fullName evidence="3">Uncharacterized protein</fullName>
    </submittedName>
</protein>
<dbReference type="SMART" id="SM00320">
    <property type="entry name" value="WD40"/>
    <property type="match status" value="1"/>
</dbReference>
<dbReference type="PANTHER" id="PTHR43991">
    <property type="entry name" value="WD REPEAT PROTEIN (AFU_ORTHOLOGUE AFUA_8G05640)-RELATED"/>
    <property type="match status" value="1"/>
</dbReference>
<dbReference type="PROSITE" id="PS50294">
    <property type="entry name" value="WD_REPEATS_REGION"/>
    <property type="match status" value="1"/>
</dbReference>
<comment type="caution">
    <text evidence="3">The sequence shown here is derived from an EMBL/GenBank/DDBJ whole genome shotgun (WGS) entry which is preliminary data.</text>
</comment>
<reference evidence="3 4" key="1">
    <citation type="journal article" date="2024" name="G3 (Bethesda)">
        <title>Genome assembly of Hibiscus sabdariffa L. provides insights into metabolisms of medicinal natural products.</title>
        <authorList>
            <person name="Kim T."/>
        </authorList>
    </citation>
    <scope>NUCLEOTIDE SEQUENCE [LARGE SCALE GENOMIC DNA]</scope>
    <source>
        <strain evidence="3">TK-2024</strain>
        <tissue evidence="3">Old leaves</tissue>
    </source>
</reference>
<dbReference type="EMBL" id="JBBPBN010000460">
    <property type="protein sequence ID" value="KAK8486043.1"/>
    <property type="molecule type" value="Genomic_DNA"/>
</dbReference>
<accession>A0ABR1ZZ80</accession>
<feature type="compositionally biased region" description="Acidic residues" evidence="2">
    <location>
        <begin position="56"/>
        <end position="69"/>
    </location>
</feature>
<keyword evidence="1" id="KW-0853">WD repeat</keyword>
<dbReference type="Gene3D" id="2.130.10.10">
    <property type="entry name" value="YVTN repeat-like/Quinoprotein amine dehydrogenase"/>
    <property type="match status" value="1"/>
</dbReference>
<evidence type="ECO:0000256" key="1">
    <source>
        <dbReference type="PROSITE-ProRule" id="PRU00221"/>
    </source>
</evidence>
<dbReference type="PROSITE" id="PS50082">
    <property type="entry name" value="WD_REPEATS_2"/>
    <property type="match status" value="1"/>
</dbReference>
<feature type="repeat" description="WD" evidence="1">
    <location>
        <begin position="332"/>
        <end position="366"/>
    </location>
</feature>
<sequence length="548" mass="61819">MAMAMAKPVNFVHVFHAKSDHENTEECNIFRCNSVRWNMARHHLDYPGYSSPSDESSVDNPEDENDDERYETHTTAAQVRRGKDIQGIPWEYYVPREEQRKYRLGDYENYRSVPNSGEASGQVCKIAKKGAPLYDFRHNSRSVKSPILHFQLRNLVWATTNHDVYLASRYFVQHWSSLTQMKHTVLDVIGHVVPSENRPGNLMEGFTKTKISTLAIKDGLLILGGCQGELICKYLHRPEISFCFKITYYNDATINCAEIYTDPSGSVHFTGSSNDCGVRDFDTERCQLTRHLQYPWPVDHTSLSPDRRLLVVVGDNPDGISFIIALQTLMTLPGHLDFSFASEWHPAGFTFATGNQDKTCRIWDVRKLPESVAVLKGNMEAIQSVRYTSDNRFMEMAEPADYVHVYDMNCGVSICVEYGGTFGGSLLEYGHRRNYAYLDSLTCYPNLTPQGNPGLGSSIATILKARAEGNSKSDDIPSSSYTRSLERSYSLEAPDCKLCSSQNFHLASRMSHVKASAFLRSCDGPVKRLKSELKLQGIACIIADRVMK</sequence>
<proteinExistence type="predicted"/>
<gene>
    <name evidence="3" type="ORF">V6N11_033020</name>
</gene>
<keyword evidence="4" id="KW-1185">Reference proteome</keyword>
<dbReference type="SUPFAM" id="SSF50998">
    <property type="entry name" value="Quinoprotein alcohol dehydrogenase-like"/>
    <property type="match status" value="1"/>
</dbReference>
<organism evidence="3 4">
    <name type="scientific">Hibiscus sabdariffa</name>
    <name type="common">roselle</name>
    <dbReference type="NCBI Taxonomy" id="183260"/>
    <lineage>
        <taxon>Eukaryota</taxon>
        <taxon>Viridiplantae</taxon>
        <taxon>Streptophyta</taxon>
        <taxon>Embryophyta</taxon>
        <taxon>Tracheophyta</taxon>
        <taxon>Spermatophyta</taxon>
        <taxon>Magnoliopsida</taxon>
        <taxon>eudicotyledons</taxon>
        <taxon>Gunneridae</taxon>
        <taxon>Pentapetalae</taxon>
        <taxon>rosids</taxon>
        <taxon>malvids</taxon>
        <taxon>Malvales</taxon>
        <taxon>Malvaceae</taxon>
        <taxon>Malvoideae</taxon>
        <taxon>Hibiscus</taxon>
    </lineage>
</organism>
<evidence type="ECO:0000256" key="2">
    <source>
        <dbReference type="SAM" id="MobiDB-lite"/>
    </source>
</evidence>
<dbReference type="InterPro" id="IPR015943">
    <property type="entry name" value="WD40/YVTN_repeat-like_dom_sf"/>
</dbReference>
<dbReference type="Pfam" id="PF00400">
    <property type="entry name" value="WD40"/>
    <property type="match status" value="1"/>
</dbReference>
<feature type="region of interest" description="Disordered" evidence="2">
    <location>
        <begin position="48"/>
        <end position="78"/>
    </location>
</feature>
<evidence type="ECO:0000313" key="3">
    <source>
        <dbReference type="EMBL" id="KAK8486043.1"/>
    </source>
</evidence>